<dbReference type="SUPFAM" id="SSF53850">
    <property type="entry name" value="Periplasmic binding protein-like II"/>
    <property type="match status" value="1"/>
</dbReference>
<accession>A0ABV8SDG7</accession>
<dbReference type="Pfam" id="PF13416">
    <property type="entry name" value="SBP_bac_8"/>
    <property type="match status" value="1"/>
</dbReference>
<dbReference type="InterPro" id="IPR006059">
    <property type="entry name" value="SBP"/>
</dbReference>
<evidence type="ECO:0000256" key="2">
    <source>
        <dbReference type="ARBA" id="ARBA00022448"/>
    </source>
</evidence>
<keyword evidence="5" id="KW-1185">Reference proteome</keyword>
<sequence>MVVVLSPWADAPPPSSSFIAVMEGEALATAEPEVEEEISSLLVEVAMDEGEFAALSALNEDFAFRHPDIEVELRRIAPEEAHEIYRQAAELEEAADIMLFENEWVKAFAAAGYLLPSDAAFAGKSLAEQFEALSGPLKWNGFLWGVPKDMDPLVLVWNTELLSAWLGEGVALPLTVEQWTAAAKAGAEAGGAQSWLAMDGHDPLALLAWMESATGERSDDWWTRGSSVWSGTVQEQALALLVQQLAGVAFTDDDRQAIQAVRAGDVLAAIVPNSEAAALERELNAEGSSALEIDHRSWRLPFTWPRGRSYVISSRTASEEAASVWIAEMTAEQAQLQQMEQRDLLPVYRSFYDGDRQLSNLIPGRANQAFPSLSPELSGPEASERLRQLGELWSGLSEGRLTLDAWKAQWGEAFAD</sequence>
<proteinExistence type="inferred from homology"/>
<comment type="caution">
    <text evidence="4">The sequence shown here is derived from an EMBL/GenBank/DDBJ whole genome shotgun (WGS) entry which is preliminary data.</text>
</comment>
<evidence type="ECO:0000313" key="4">
    <source>
        <dbReference type="EMBL" id="MFC4305623.1"/>
    </source>
</evidence>
<dbReference type="EMBL" id="JBHSED010000040">
    <property type="protein sequence ID" value="MFC4305623.1"/>
    <property type="molecule type" value="Genomic_DNA"/>
</dbReference>
<organism evidence="4 5">
    <name type="scientific">Cohnella boryungensis</name>
    <dbReference type="NCBI Taxonomy" id="768479"/>
    <lineage>
        <taxon>Bacteria</taxon>
        <taxon>Bacillati</taxon>
        <taxon>Bacillota</taxon>
        <taxon>Bacilli</taxon>
        <taxon>Bacillales</taxon>
        <taxon>Paenibacillaceae</taxon>
        <taxon>Cohnella</taxon>
    </lineage>
</organism>
<dbReference type="PANTHER" id="PTHR30061:SF50">
    <property type="entry name" value="MALTOSE_MALTODEXTRIN-BINDING PERIPLASMIC PROTEIN"/>
    <property type="match status" value="1"/>
</dbReference>
<gene>
    <name evidence="4" type="ORF">ACFO1S_19510</name>
</gene>
<dbReference type="PANTHER" id="PTHR30061">
    <property type="entry name" value="MALTOSE-BINDING PERIPLASMIC PROTEIN"/>
    <property type="match status" value="1"/>
</dbReference>
<dbReference type="Proteomes" id="UP001595755">
    <property type="component" value="Unassembled WGS sequence"/>
</dbReference>
<keyword evidence="3" id="KW-0732">Signal</keyword>
<evidence type="ECO:0000313" key="5">
    <source>
        <dbReference type="Proteomes" id="UP001595755"/>
    </source>
</evidence>
<comment type="similarity">
    <text evidence="1">Belongs to the bacterial solute-binding protein 1 family.</text>
</comment>
<name>A0ABV8SDG7_9BACL</name>
<evidence type="ECO:0000256" key="3">
    <source>
        <dbReference type="ARBA" id="ARBA00022729"/>
    </source>
</evidence>
<keyword evidence="2" id="KW-0813">Transport</keyword>
<reference evidence="5" key="1">
    <citation type="journal article" date="2019" name="Int. J. Syst. Evol. Microbiol.">
        <title>The Global Catalogue of Microorganisms (GCM) 10K type strain sequencing project: providing services to taxonomists for standard genome sequencing and annotation.</title>
        <authorList>
            <consortium name="The Broad Institute Genomics Platform"/>
            <consortium name="The Broad Institute Genome Sequencing Center for Infectious Disease"/>
            <person name="Wu L."/>
            <person name="Ma J."/>
        </authorList>
    </citation>
    <scope>NUCLEOTIDE SEQUENCE [LARGE SCALE GENOMIC DNA]</scope>
    <source>
        <strain evidence="5">CGMCC 4.1641</strain>
    </source>
</reference>
<protein>
    <submittedName>
        <fullName evidence="4">Extracellular solute-binding protein</fullName>
    </submittedName>
</protein>
<dbReference type="Gene3D" id="3.40.190.10">
    <property type="entry name" value="Periplasmic binding protein-like II"/>
    <property type="match status" value="2"/>
</dbReference>
<evidence type="ECO:0000256" key="1">
    <source>
        <dbReference type="ARBA" id="ARBA00008520"/>
    </source>
</evidence>